<dbReference type="AlphaFoldDB" id="A0A0A9HLX0"/>
<reference evidence="2" key="2">
    <citation type="journal article" date="2015" name="Data Brief">
        <title>Shoot transcriptome of the giant reed, Arundo donax.</title>
        <authorList>
            <person name="Barrero R.A."/>
            <person name="Guerrero F.D."/>
            <person name="Moolhuijzen P."/>
            <person name="Goolsby J.A."/>
            <person name="Tidwell J."/>
            <person name="Bellgard S.E."/>
            <person name="Bellgard M.I."/>
        </authorList>
    </citation>
    <scope>NUCLEOTIDE SEQUENCE</scope>
    <source>
        <tissue evidence="2">Shoot tissue taken approximately 20 cm above the soil surface</tissue>
    </source>
</reference>
<evidence type="ECO:0000256" key="1">
    <source>
        <dbReference type="SAM" id="Phobius"/>
    </source>
</evidence>
<feature type="transmembrane region" description="Helical" evidence="1">
    <location>
        <begin position="24"/>
        <end position="47"/>
    </location>
</feature>
<keyword evidence="1" id="KW-0812">Transmembrane</keyword>
<sequence>MAEPQSSTSANGGGDRGGGRLRNALGGVLCAFVLLLIGVLAFSIRLFSVRSPRTATF</sequence>
<organism evidence="2">
    <name type="scientific">Arundo donax</name>
    <name type="common">Giant reed</name>
    <name type="synonym">Donax arundinaceus</name>
    <dbReference type="NCBI Taxonomy" id="35708"/>
    <lineage>
        <taxon>Eukaryota</taxon>
        <taxon>Viridiplantae</taxon>
        <taxon>Streptophyta</taxon>
        <taxon>Embryophyta</taxon>
        <taxon>Tracheophyta</taxon>
        <taxon>Spermatophyta</taxon>
        <taxon>Magnoliopsida</taxon>
        <taxon>Liliopsida</taxon>
        <taxon>Poales</taxon>
        <taxon>Poaceae</taxon>
        <taxon>PACMAD clade</taxon>
        <taxon>Arundinoideae</taxon>
        <taxon>Arundineae</taxon>
        <taxon>Arundo</taxon>
    </lineage>
</organism>
<protein>
    <submittedName>
        <fullName evidence="2">Uncharacterized protein</fullName>
    </submittedName>
</protein>
<accession>A0A0A9HLX0</accession>
<dbReference type="UniPathway" id="UPA00378"/>
<proteinExistence type="predicted"/>
<reference evidence="2" key="1">
    <citation type="submission" date="2014-09" db="EMBL/GenBank/DDBJ databases">
        <authorList>
            <person name="Magalhaes I.L.F."/>
            <person name="Oliveira U."/>
            <person name="Santos F.R."/>
            <person name="Vidigal T.H.D.A."/>
            <person name="Brescovit A.D."/>
            <person name="Santos A.J."/>
        </authorList>
    </citation>
    <scope>NUCLEOTIDE SEQUENCE</scope>
    <source>
        <tissue evidence="2">Shoot tissue taken approximately 20 cm above the soil surface</tissue>
    </source>
</reference>
<keyword evidence="1" id="KW-1133">Transmembrane helix</keyword>
<dbReference type="EMBL" id="GBRH01159791">
    <property type="protein sequence ID" value="JAE38105.1"/>
    <property type="molecule type" value="Transcribed_RNA"/>
</dbReference>
<evidence type="ECO:0000313" key="2">
    <source>
        <dbReference type="EMBL" id="JAE38105.1"/>
    </source>
</evidence>
<keyword evidence="1" id="KW-0472">Membrane</keyword>
<name>A0A0A9HLX0_ARUDO</name>